<keyword evidence="3" id="KW-0576">Peroxisome</keyword>
<keyword evidence="5" id="KW-1185">Reference proteome</keyword>
<protein>
    <recommendedName>
        <fullName evidence="2 3">Peroxisomal membrane protein PEX16</fullName>
    </recommendedName>
</protein>
<dbReference type="Proteomes" id="UP001164746">
    <property type="component" value="Chromosome 4"/>
</dbReference>
<comment type="subcellular location">
    <subcellularLocation>
        <location evidence="3">Peroxisome membrane</location>
    </subcellularLocation>
</comment>
<keyword evidence="3" id="KW-0962">Peroxisome biogenesis</keyword>
<comment type="similarity">
    <text evidence="1 3">Belongs to the peroxin-16 family.</text>
</comment>
<dbReference type="Pfam" id="PF08610">
    <property type="entry name" value="Pex16"/>
    <property type="match status" value="2"/>
</dbReference>
<sequence length="241" mass="27472">MAASRTQTSKIDQFLQDLKGKYAKAVRNNPQTVAQAESAFRILSFLVAASNLLVFLNDNVFKAASKYGLSASALVEKLRSWLTVIEYSENLEDAWDEEEANTGQEKTFKLKSSGREIPGNSNVRTWGVPQNGVIPPETSVLSTKRKLLNQPSTRQKLFGENKDLNIRERAEVKRRNLMLLYYLMRSPFYDQYTKTRLMTVFRFIAQYVPLTGLIMSKSSIFVQILHSRVSHQSLNSYCTVE</sequence>
<evidence type="ECO:0000256" key="2">
    <source>
        <dbReference type="ARBA" id="ARBA00018577"/>
    </source>
</evidence>
<evidence type="ECO:0000256" key="1">
    <source>
        <dbReference type="ARBA" id="ARBA00009505"/>
    </source>
</evidence>
<accession>A0ABY7DVJ1</accession>
<proteinExistence type="inferred from homology"/>
<reference evidence="4" key="1">
    <citation type="submission" date="2022-11" db="EMBL/GenBank/DDBJ databases">
        <title>Centuries of genome instability and evolution in soft-shell clam transmissible cancer (bioRxiv).</title>
        <authorList>
            <person name="Hart S.F.M."/>
            <person name="Yonemitsu M.A."/>
            <person name="Giersch R.M."/>
            <person name="Beal B.F."/>
            <person name="Arriagada G."/>
            <person name="Davis B.W."/>
            <person name="Ostrander E.A."/>
            <person name="Goff S.P."/>
            <person name="Metzger M.J."/>
        </authorList>
    </citation>
    <scope>NUCLEOTIDE SEQUENCE</scope>
    <source>
        <strain evidence="4">MELC-2E11</strain>
        <tissue evidence="4">Siphon/mantle</tissue>
    </source>
</reference>
<evidence type="ECO:0000313" key="4">
    <source>
        <dbReference type="EMBL" id="WAR01089.1"/>
    </source>
</evidence>
<dbReference type="EMBL" id="CP111015">
    <property type="protein sequence ID" value="WAR01089.1"/>
    <property type="molecule type" value="Genomic_DNA"/>
</dbReference>
<dbReference type="InterPro" id="IPR013919">
    <property type="entry name" value="Pex16"/>
</dbReference>
<dbReference type="PANTHER" id="PTHR13299:SF0">
    <property type="entry name" value="PEROXISOMAL MEMBRANE PROTEIN PEX16"/>
    <property type="match status" value="1"/>
</dbReference>
<name>A0ABY7DVJ1_MYAAR</name>
<gene>
    <name evidence="4" type="ORF">MAR_007647</name>
</gene>
<dbReference type="PANTHER" id="PTHR13299">
    <property type="entry name" value="PEROXISOMAL MEMBRANE PROTEIN PEX16"/>
    <property type="match status" value="1"/>
</dbReference>
<evidence type="ECO:0000313" key="5">
    <source>
        <dbReference type="Proteomes" id="UP001164746"/>
    </source>
</evidence>
<evidence type="ECO:0000256" key="3">
    <source>
        <dbReference type="RuleBase" id="RU365003"/>
    </source>
</evidence>
<organism evidence="4 5">
    <name type="scientific">Mya arenaria</name>
    <name type="common">Soft-shell clam</name>
    <dbReference type="NCBI Taxonomy" id="6604"/>
    <lineage>
        <taxon>Eukaryota</taxon>
        <taxon>Metazoa</taxon>
        <taxon>Spiralia</taxon>
        <taxon>Lophotrochozoa</taxon>
        <taxon>Mollusca</taxon>
        <taxon>Bivalvia</taxon>
        <taxon>Autobranchia</taxon>
        <taxon>Heteroconchia</taxon>
        <taxon>Euheterodonta</taxon>
        <taxon>Imparidentia</taxon>
        <taxon>Neoheterodontei</taxon>
        <taxon>Myida</taxon>
        <taxon>Myoidea</taxon>
        <taxon>Myidae</taxon>
        <taxon>Mya</taxon>
    </lineage>
</organism>